<comment type="subcellular location">
    <subcellularLocation>
        <location evidence="1">Cell membrane</location>
        <topology evidence="1">Multi-pass membrane protein</topology>
    </subcellularLocation>
</comment>
<comment type="caution">
    <text evidence="8">The sequence shown here is derived from an EMBL/GenBank/DDBJ whole genome shotgun (WGS) entry which is preliminary data.</text>
</comment>
<keyword evidence="5 6" id="KW-0472">Membrane</keyword>
<dbReference type="OMA" id="FSFMQKS"/>
<feature type="domain" description="ABC3 transporter permease C-terminal" evidence="7">
    <location>
        <begin position="859"/>
        <end position="977"/>
    </location>
</feature>
<keyword evidence="3 6" id="KW-0812">Transmembrane</keyword>
<dbReference type="InParanoid" id="A0A0V0QD19"/>
<evidence type="ECO:0000313" key="8">
    <source>
        <dbReference type="EMBL" id="KRX00113.1"/>
    </source>
</evidence>
<evidence type="ECO:0000256" key="5">
    <source>
        <dbReference type="ARBA" id="ARBA00023136"/>
    </source>
</evidence>
<organism evidence="8 9">
    <name type="scientific">Pseudocohnilembus persalinus</name>
    <name type="common">Ciliate</name>
    <dbReference type="NCBI Taxonomy" id="266149"/>
    <lineage>
        <taxon>Eukaryota</taxon>
        <taxon>Sar</taxon>
        <taxon>Alveolata</taxon>
        <taxon>Ciliophora</taxon>
        <taxon>Intramacronucleata</taxon>
        <taxon>Oligohymenophorea</taxon>
        <taxon>Scuticociliatia</taxon>
        <taxon>Philasterida</taxon>
        <taxon>Pseudocohnilembidae</taxon>
        <taxon>Pseudocohnilembus</taxon>
    </lineage>
</organism>
<proteinExistence type="predicted"/>
<dbReference type="AlphaFoldDB" id="A0A0V0QD19"/>
<feature type="transmembrane region" description="Helical" evidence="6">
    <location>
        <begin position="950"/>
        <end position="968"/>
    </location>
</feature>
<feature type="transmembrane region" description="Helical" evidence="6">
    <location>
        <begin position="852"/>
        <end position="873"/>
    </location>
</feature>
<name>A0A0V0QD19_PSEPJ</name>
<evidence type="ECO:0000256" key="6">
    <source>
        <dbReference type="SAM" id="Phobius"/>
    </source>
</evidence>
<feature type="transmembrane region" description="Helical" evidence="6">
    <location>
        <begin position="376"/>
        <end position="408"/>
    </location>
</feature>
<feature type="domain" description="ABC3 transporter permease C-terminal" evidence="7">
    <location>
        <begin position="336"/>
        <end position="453"/>
    </location>
</feature>
<keyword evidence="2" id="KW-1003">Cell membrane</keyword>
<gene>
    <name evidence="8" type="ORF">PPERSA_07220</name>
</gene>
<dbReference type="InterPro" id="IPR003838">
    <property type="entry name" value="ABC3_permease_C"/>
</dbReference>
<keyword evidence="9" id="KW-1185">Reference proteome</keyword>
<feature type="transmembrane region" description="Helical" evidence="6">
    <location>
        <begin position="329"/>
        <end position="355"/>
    </location>
</feature>
<dbReference type="Proteomes" id="UP000054937">
    <property type="component" value="Unassembled WGS sequence"/>
</dbReference>
<evidence type="ECO:0000313" key="9">
    <source>
        <dbReference type="Proteomes" id="UP000054937"/>
    </source>
</evidence>
<dbReference type="PANTHER" id="PTHR32522">
    <property type="match status" value="1"/>
</dbReference>
<feature type="transmembrane region" description="Helical" evidence="6">
    <location>
        <begin position="486"/>
        <end position="503"/>
    </location>
</feature>
<dbReference type="OrthoDB" id="313105at2759"/>
<evidence type="ECO:0000259" key="7">
    <source>
        <dbReference type="Pfam" id="PF02687"/>
    </source>
</evidence>
<dbReference type="GO" id="GO:0005886">
    <property type="term" value="C:plasma membrane"/>
    <property type="evidence" value="ECO:0007669"/>
    <property type="project" value="UniProtKB-SubCell"/>
</dbReference>
<dbReference type="PROSITE" id="PS51257">
    <property type="entry name" value="PROKAR_LIPOPROTEIN"/>
    <property type="match status" value="1"/>
</dbReference>
<dbReference type="EMBL" id="LDAU01000195">
    <property type="protein sequence ID" value="KRX00113.1"/>
    <property type="molecule type" value="Genomic_DNA"/>
</dbReference>
<keyword evidence="4 6" id="KW-1133">Transmembrane helix</keyword>
<feature type="transmembrane region" description="Helical" evidence="6">
    <location>
        <begin position="7"/>
        <end position="29"/>
    </location>
</feature>
<feature type="transmembrane region" description="Helical" evidence="6">
    <location>
        <begin position="904"/>
        <end position="930"/>
    </location>
</feature>
<evidence type="ECO:0000256" key="1">
    <source>
        <dbReference type="ARBA" id="ARBA00004651"/>
    </source>
</evidence>
<accession>A0A0V0QD19</accession>
<feature type="transmembrane region" description="Helical" evidence="6">
    <location>
        <begin position="515"/>
        <end position="535"/>
    </location>
</feature>
<reference evidence="8 9" key="1">
    <citation type="journal article" date="2015" name="Sci. Rep.">
        <title>Genome of the facultative scuticociliatosis pathogen Pseudocohnilembus persalinus provides insight into its virulence through horizontal gene transfer.</title>
        <authorList>
            <person name="Xiong J."/>
            <person name="Wang G."/>
            <person name="Cheng J."/>
            <person name="Tian M."/>
            <person name="Pan X."/>
            <person name="Warren A."/>
            <person name="Jiang C."/>
            <person name="Yuan D."/>
            <person name="Miao W."/>
        </authorList>
    </citation>
    <scope>NUCLEOTIDE SEQUENCE [LARGE SCALE GENOMIC DNA]</scope>
    <source>
        <strain evidence="8">36N120E</strain>
    </source>
</reference>
<sequence>MKRRPCYYCLSFMSVAIVVMACAVSQSIIDRAPIIFLKTAEGPGGEIDVNITPNFDTLMNVGGYSLVPYLNGTRVQELVQDDLKQQLSPRQEVIGKSFLNCQYEFDEVNTRCRYYKEGSMLLINSEKEEYLQLGREYPYGKIEKGKIIIIKKFALDLDVKKGDKLFFRAQLSNYISTIVQNLCYFDPDLDFCDDFYPAYVSEILLEFEVQEILEEPFGKVSNDKSKTYFFVEYEYFHDYLGEYLLKVIYANKLGSLPDMIKKINPFDYSQQIIMNTKDRIDLYLDSNYDNIQLTISKMASRTSEALGVYPINLKLPVLEELYDLRYGQMFLGIMLNMIIFILFILSLLLLYNLLLVSIETKTFELGVLRTLGLNKIGIVSLIIVQALSYVIPALIVGLLLSLVGLHFTSNALESSLGVSLSIIPTFNAFFYAIGVGILIPLFSSIVPIRNALGVSLSIALDVNRSKSQAVKIEIDVEGKGFPWGRIGFALVATLFGISIYYFLPLSLLSLNIGLLINIFFWILIGLLVGFILLMLNIQYLLERMVVVITLVFLKSAQKSIILKNLAAHRIKNRRVAIMYSLSIAFIIFVWTFSIIQMKSSDYQERREEGTYLTVEYSGPYVSESPFLPIDDFEKILTEDLKDYIESFSWITISLEDLFDIQGGYTDTYVTHLGKIYTFDPYIHAVSPNFMSTTFSEEFLNLKERAYEDIGLDIIEELYTPRGSQSVVMTEDVQEAIKVGMEYDDSFFLVMKNSTNSEYQELRISTVIESGPVFNSESIIVSLPTFQRLCGELALPYDKIPMERLLIKTINQDDSTVDIVYSVLSQYISQKGYYVDIWDYRDFEKGILEQQNLINIIFSVITVIVMILSFFSLISSMTANIYEQTKEISVLRAIGMTKYQMIMTYIYEAYTLVLSSSLIGMIVGIIVGFTMGLQRALFTKIPIPFEFPTQIFVSVFITSIFCAFLSTYFPSKRIMNSQISQIIRLTG</sequence>
<dbReference type="PANTHER" id="PTHR32522:SF3">
    <property type="entry name" value="ABC3 TRANSPORTER PERMEASE PROTEIN DOMAIN-CONTAINING PROTEIN"/>
    <property type="match status" value="1"/>
</dbReference>
<evidence type="ECO:0000256" key="2">
    <source>
        <dbReference type="ARBA" id="ARBA00022475"/>
    </source>
</evidence>
<evidence type="ECO:0000256" key="4">
    <source>
        <dbReference type="ARBA" id="ARBA00022989"/>
    </source>
</evidence>
<dbReference type="Pfam" id="PF02687">
    <property type="entry name" value="FtsX"/>
    <property type="match status" value="2"/>
</dbReference>
<protein>
    <recommendedName>
        <fullName evidence="7">ABC3 transporter permease C-terminal domain-containing protein</fullName>
    </recommendedName>
</protein>
<evidence type="ECO:0000256" key="3">
    <source>
        <dbReference type="ARBA" id="ARBA00022692"/>
    </source>
</evidence>
<feature type="transmembrane region" description="Helical" evidence="6">
    <location>
        <begin position="576"/>
        <end position="595"/>
    </location>
</feature>
<feature type="transmembrane region" description="Helical" evidence="6">
    <location>
        <begin position="428"/>
        <end position="448"/>
    </location>
</feature>